<keyword evidence="2" id="KW-1185">Reference proteome</keyword>
<dbReference type="STRING" id="796606.BMMGA3_15180"/>
<evidence type="ECO:0000313" key="2">
    <source>
        <dbReference type="Proteomes" id="UP000027602"/>
    </source>
</evidence>
<name>I3EB40_BACMM</name>
<dbReference type="HOGENOM" id="CLU_520384_0_0_9"/>
<evidence type="ECO:0000313" key="1">
    <source>
        <dbReference type="EMBL" id="AIE61393.1"/>
    </source>
</evidence>
<dbReference type="AlphaFoldDB" id="I3EB40"/>
<dbReference type="OrthoDB" id="5349052at2"/>
<sequence length="530" mass="61824">MNSFRKWPIKFFVSFCLLLLIFGLPIMAFNYMVDPLWIFQHDNKWNDIQQGFNERQQKVNKFTFSNKKYDALLLGSSRSTYINQHDFKDLDVFNFAVSSMYVEEYKGYIDYAKKVNGGPFDYIFLGLDFFAANKNRKLSSEKPEFYIDQTNSYMYRAKSIASFDTLKKAWPIFLSSVNNKPVFIDHRYYDRKNVAYPFPVSDELRQKRIETNIYEFFKNDERFIYDPNIKKMLEELVRSNPGTKFIVFTTPVTLPRFVVELQNEDYWKGYVQWLSDLTDVFGTVYNFMDINEVTVDEKNFIDSHHFVPEIGSKIVDFIWNKRENAESQDPFAFGKAVTADNKDEMISKIKNDISSYSDAAYDYLEPVSGEKPFYTQENSNAEAFASSDWNEQVVPLHLLGAKGDFEVSSNGENLVKLSPKHTSPGNIIQFGYDLSELTGSHHTRKDKVTFIVSLKGNVARNGDVQLFIQDRVNGKWERASFNTILDKKQARSFKISKKIRNGADSILIGIRWQNQKSSDEWLEIEKVKIF</sequence>
<proteinExistence type="predicted"/>
<gene>
    <name evidence="1" type="ORF">BMMGA3_15180</name>
</gene>
<accession>I3EB40</accession>
<organism evidence="1 2">
    <name type="scientific">Bacillus methanolicus (strain MGA3 / ATCC 53907)</name>
    <dbReference type="NCBI Taxonomy" id="796606"/>
    <lineage>
        <taxon>Bacteria</taxon>
        <taxon>Bacillati</taxon>
        <taxon>Bacillota</taxon>
        <taxon>Bacilli</taxon>
        <taxon>Bacillales</taxon>
        <taxon>Bacillaceae</taxon>
        <taxon>Bacillus</taxon>
    </lineage>
</organism>
<dbReference type="SUPFAM" id="SSF52266">
    <property type="entry name" value="SGNH hydrolase"/>
    <property type="match status" value="1"/>
</dbReference>
<dbReference type="KEGG" id="bmet:BMMGA3_15180"/>
<dbReference type="eggNOG" id="ENOG502Z9FB">
    <property type="taxonomic scope" value="Bacteria"/>
</dbReference>
<dbReference type="Proteomes" id="UP000027602">
    <property type="component" value="Chromosome"/>
</dbReference>
<dbReference type="RefSeq" id="WP_003346522.1">
    <property type="nucleotide sequence ID" value="NZ_ADWW01000001.1"/>
</dbReference>
<dbReference type="EMBL" id="CP007739">
    <property type="protein sequence ID" value="AIE61393.1"/>
    <property type="molecule type" value="Genomic_DNA"/>
</dbReference>
<protein>
    <submittedName>
        <fullName evidence="1">Uncharacterized protein</fullName>
    </submittedName>
</protein>
<reference evidence="1 2" key="1">
    <citation type="journal article" date="2015" name="BMC Genomics">
        <title>Transcriptome analysis of thermophilic methylotrophic Bacillus methanolicus MGA3 using RNA-sequencing provides detailed insights into its previously uncharted transcriptional landscape.</title>
        <authorList>
            <person name="Irla M."/>
            <person name="Neshat A."/>
            <person name="Brautaset T."/>
            <person name="Ruckert C."/>
            <person name="Kalinowski J."/>
            <person name="Wendisch V.F."/>
        </authorList>
    </citation>
    <scope>NUCLEOTIDE SEQUENCE [LARGE SCALE GENOMIC DNA]</scope>
    <source>
        <strain evidence="2">MGA3 / ATCC 53907</strain>
    </source>
</reference>